<dbReference type="HOGENOM" id="CLU_008455_0_4_1"/>
<gene>
    <name evidence="7" type="ORF">SERLADRAFT_351713</name>
</gene>
<dbReference type="SUPFAM" id="SSF103473">
    <property type="entry name" value="MFS general substrate transporter"/>
    <property type="match status" value="1"/>
</dbReference>
<dbReference type="PANTHER" id="PTHR23502">
    <property type="entry name" value="MAJOR FACILITATOR SUPERFAMILY"/>
    <property type="match status" value="1"/>
</dbReference>
<feature type="transmembrane region" description="Helical" evidence="5">
    <location>
        <begin position="60"/>
        <end position="80"/>
    </location>
</feature>
<dbReference type="GO" id="GO:0005886">
    <property type="term" value="C:plasma membrane"/>
    <property type="evidence" value="ECO:0007669"/>
    <property type="project" value="TreeGrafter"/>
</dbReference>
<dbReference type="Pfam" id="PF07690">
    <property type="entry name" value="MFS_1"/>
    <property type="match status" value="1"/>
</dbReference>
<evidence type="ECO:0000256" key="2">
    <source>
        <dbReference type="ARBA" id="ARBA00022692"/>
    </source>
</evidence>
<feature type="transmembrane region" description="Helical" evidence="5">
    <location>
        <begin position="258"/>
        <end position="281"/>
    </location>
</feature>
<evidence type="ECO:0000313" key="7">
    <source>
        <dbReference type="EMBL" id="EGO20657.1"/>
    </source>
</evidence>
<keyword evidence="3 5" id="KW-1133">Transmembrane helix</keyword>
<dbReference type="CDD" id="cd17323">
    <property type="entry name" value="MFS_Tpo1_MDR_like"/>
    <property type="match status" value="1"/>
</dbReference>
<feature type="transmembrane region" description="Helical" evidence="5">
    <location>
        <begin position="287"/>
        <end position="312"/>
    </location>
</feature>
<dbReference type="OrthoDB" id="5376138at2759"/>
<dbReference type="Gene3D" id="1.20.1250.20">
    <property type="entry name" value="MFS general substrate transporter like domains"/>
    <property type="match status" value="1"/>
</dbReference>
<dbReference type="InterPro" id="IPR011701">
    <property type="entry name" value="MFS"/>
</dbReference>
<accession>F8P8A1</accession>
<dbReference type="InterPro" id="IPR020846">
    <property type="entry name" value="MFS_dom"/>
</dbReference>
<comment type="subcellular location">
    <subcellularLocation>
        <location evidence="1">Membrane</location>
        <topology evidence="1">Multi-pass membrane protein</topology>
    </subcellularLocation>
</comment>
<proteinExistence type="predicted"/>
<dbReference type="GO" id="GO:0022857">
    <property type="term" value="F:transmembrane transporter activity"/>
    <property type="evidence" value="ECO:0007669"/>
    <property type="project" value="InterPro"/>
</dbReference>
<evidence type="ECO:0000256" key="3">
    <source>
        <dbReference type="ARBA" id="ARBA00022989"/>
    </source>
</evidence>
<dbReference type="InterPro" id="IPR036259">
    <property type="entry name" value="MFS_trans_sf"/>
</dbReference>
<keyword evidence="4 5" id="KW-0472">Membrane</keyword>
<dbReference type="PANTHER" id="PTHR23502:SF134">
    <property type="entry name" value="MAJOR FACILITATOR SUPERFAMILY (MFS) PROFILE DOMAIN-CONTAINING PROTEIN-RELATED"/>
    <property type="match status" value="1"/>
</dbReference>
<dbReference type="GeneID" id="18809309"/>
<dbReference type="PROSITE" id="PS50850">
    <property type="entry name" value="MFS"/>
    <property type="match status" value="1"/>
</dbReference>
<feature type="transmembrane region" description="Helical" evidence="5">
    <location>
        <begin position="333"/>
        <end position="354"/>
    </location>
</feature>
<reference evidence="7" key="1">
    <citation type="submission" date="2011-04" db="EMBL/GenBank/DDBJ databases">
        <title>Evolution of plant cell wall degrading machinery underlies the functional diversity of forest fungi.</title>
        <authorList>
            <consortium name="US DOE Joint Genome Institute (JGI-PGF)"/>
            <person name="Eastwood D.C."/>
            <person name="Floudas D."/>
            <person name="Binder M."/>
            <person name="Majcherczyk A."/>
            <person name="Schneider P."/>
            <person name="Aerts A."/>
            <person name="Asiegbu F.O."/>
            <person name="Baker S.E."/>
            <person name="Barry K."/>
            <person name="Bendiksby M."/>
            <person name="Blumentritt M."/>
            <person name="Coutinho P.M."/>
            <person name="Cullen D."/>
            <person name="Cullen D."/>
            <person name="Gathman A."/>
            <person name="Goodell B."/>
            <person name="Henrissat B."/>
            <person name="Ihrmark K."/>
            <person name="Kauserud H."/>
            <person name="Kohler A."/>
            <person name="LaButti K."/>
            <person name="Lapidus A."/>
            <person name="Lavin J.L."/>
            <person name="Lee Y.-H."/>
            <person name="Lindquist E."/>
            <person name="Lilly W."/>
            <person name="Lucas S."/>
            <person name="Morin E."/>
            <person name="Murat C."/>
            <person name="Oguiza J.A."/>
            <person name="Park J."/>
            <person name="Pisabarro A.G."/>
            <person name="Riley R."/>
            <person name="Rosling A."/>
            <person name="Salamov A."/>
            <person name="Schmidt O."/>
            <person name="Schmutz J."/>
            <person name="Skrede I."/>
            <person name="Stenlid J."/>
            <person name="Wiebenga A."/>
            <person name="Xie X."/>
            <person name="Kues U."/>
            <person name="Hibbett D.S."/>
            <person name="Hoffmeister D."/>
            <person name="Hogberg N."/>
            <person name="Martin F."/>
            <person name="Grigoriev I.V."/>
            <person name="Watkinson S.C."/>
        </authorList>
    </citation>
    <scope>NUCLEOTIDE SEQUENCE</scope>
    <source>
        <strain evidence="7">S7.9</strain>
    </source>
</reference>
<evidence type="ECO:0000256" key="1">
    <source>
        <dbReference type="ARBA" id="ARBA00004141"/>
    </source>
</evidence>
<feature type="transmembrane region" description="Helical" evidence="5">
    <location>
        <begin position="184"/>
        <end position="202"/>
    </location>
</feature>
<feature type="transmembrane region" description="Helical" evidence="5">
    <location>
        <begin position="426"/>
        <end position="448"/>
    </location>
</feature>
<feature type="transmembrane region" description="Helical" evidence="5">
    <location>
        <begin position="21"/>
        <end position="40"/>
    </location>
</feature>
<feature type="transmembrane region" description="Helical" evidence="5">
    <location>
        <begin position="92"/>
        <end position="111"/>
    </location>
</feature>
<dbReference type="FunFam" id="1.20.1250.20:FF:000082">
    <property type="entry name" value="MFS multidrug transporter, putative"/>
    <property type="match status" value="1"/>
</dbReference>
<organism>
    <name type="scientific">Serpula lacrymans var. lacrymans (strain S7.9)</name>
    <name type="common">Dry rot fungus</name>
    <dbReference type="NCBI Taxonomy" id="578457"/>
    <lineage>
        <taxon>Eukaryota</taxon>
        <taxon>Fungi</taxon>
        <taxon>Dikarya</taxon>
        <taxon>Basidiomycota</taxon>
        <taxon>Agaricomycotina</taxon>
        <taxon>Agaricomycetes</taxon>
        <taxon>Agaricomycetidae</taxon>
        <taxon>Boletales</taxon>
        <taxon>Coniophorineae</taxon>
        <taxon>Serpulaceae</taxon>
        <taxon>Serpula</taxon>
    </lineage>
</organism>
<protein>
    <recommendedName>
        <fullName evidence="6">Major facilitator superfamily (MFS) profile domain-containing protein</fullName>
    </recommendedName>
</protein>
<feature type="transmembrane region" description="Helical" evidence="5">
    <location>
        <begin position="117"/>
        <end position="139"/>
    </location>
</feature>
<keyword evidence="2 5" id="KW-0812">Transmembrane</keyword>
<dbReference type="RefSeq" id="XP_007322623.1">
    <property type="nucleotide sequence ID" value="XM_007322561.1"/>
</dbReference>
<name>F8P8A1_SERL9</name>
<evidence type="ECO:0000256" key="4">
    <source>
        <dbReference type="ARBA" id="ARBA00023136"/>
    </source>
</evidence>
<sequence length="475" mass="53050">MRLQVEFDEKDPRDPVNFSRSRRWAITITACAFTGIVAASSSSYTMGYNSMIPELNCTEFQATIGLSVYPLGFGVIPLFTSSFSEEFGRQPLYIVCSMIFFLTQVMLALAPNIQTVIVARALGGAFGSTGATLVGGTVADIWRPHERGLPMSIFAFAAVACTGLGPVIAGWIEANPHLRWRWIQWIHAIFTGSYFIAVLLVMRETRPAIILARLARKIRKEKGDNRYRARVEEEKRSLLVMIMVSCTRPLHFLLTEPTVVCFSLWVGFAWGVLFCMIQSISPVYQSLYNFGVGETGTVFLTLVIGSLLGFFANMYQEKLYQKHVARKGPEARLYLACIAALLFPSGMFIYAWTAFPNIPWIAPVVGLTIFMFAAYVVYGVVFTYLADCYGMYASSALAGQSLCRNVAATAFPLFTDQMFNRLTYKWANTLFAVIATVMIPIPYILFFYGSSIRQRSAVARKIQEVEAKRDAQDGK</sequence>
<feature type="transmembrane region" description="Helical" evidence="5">
    <location>
        <begin position="360"/>
        <end position="385"/>
    </location>
</feature>
<dbReference type="AlphaFoldDB" id="F8P8A1"/>
<feature type="transmembrane region" description="Helical" evidence="5">
    <location>
        <begin position="392"/>
        <end position="414"/>
    </location>
</feature>
<feature type="transmembrane region" description="Helical" evidence="5">
    <location>
        <begin position="151"/>
        <end position="172"/>
    </location>
</feature>
<feature type="domain" description="Major facilitator superfamily (MFS) profile" evidence="6">
    <location>
        <begin position="26"/>
        <end position="453"/>
    </location>
</feature>
<dbReference type="Proteomes" id="UP000008064">
    <property type="component" value="Unassembled WGS sequence"/>
</dbReference>
<dbReference type="KEGG" id="sla:SERLADRAFT_351713"/>
<evidence type="ECO:0000256" key="5">
    <source>
        <dbReference type="SAM" id="Phobius"/>
    </source>
</evidence>
<dbReference type="EMBL" id="GL945440">
    <property type="protein sequence ID" value="EGO20657.1"/>
    <property type="molecule type" value="Genomic_DNA"/>
</dbReference>
<evidence type="ECO:0000259" key="6">
    <source>
        <dbReference type="PROSITE" id="PS50850"/>
    </source>
</evidence>